<feature type="transmembrane region" description="Helical" evidence="8">
    <location>
        <begin position="94"/>
        <end position="113"/>
    </location>
</feature>
<dbReference type="PANTHER" id="PTHR30472">
    <property type="entry name" value="FERRIC ENTEROBACTIN TRANSPORT SYSTEM PERMEASE PROTEIN"/>
    <property type="match status" value="1"/>
</dbReference>
<feature type="transmembrane region" description="Helical" evidence="8">
    <location>
        <begin position="238"/>
        <end position="270"/>
    </location>
</feature>
<keyword evidence="5 8" id="KW-0812">Transmembrane</keyword>
<feature type="transmembrane region" description="Helical" evidence="8">
    <location>
        <begin position="120"/>
        <end position="139"/>
    </location>
</feature>
<dbReference type="SUPFAM" id="SSF81345">
    <property type="entry name" value="ABC transporter involved in vitamin B12 uptake, BtuC"/>
    <property type="match status" value="1"/>
</dbReference>
<evidence type="ECO:0000256" key="7">
    <source>
        <dbReference type="ARBA" id="ARBA00023136"/>
    </source>
</evidence>
<dbReference type="CDD" id="cd06550">
    <property type="entry name" value="TM_ABC_iron-siderophores_like"/>
    <property type="match status" value="1"/>
</dbReference>
<accession>A0A421BUH7</accession>
<keyword evidence="6 8" id="KW-1133">Transmembrane helix</keyword>
<evidence type="ECO:0000313" key="9">
    <source>
        <dbReference type="EMBL" id="RLL71955.1"/>
    </source>
</evidence>
<feature type="transmembrane region" description="Helical" evidence="8">
    <location>
        <begin position="12"/>
        <end position="31"/>
    </location>
</feature>
<proteinExistence type="inferred from homology"/>
<dbReference type="GO" id="GO:0022857">
    <property type="term" value="F:transmembrane transporter activity"/>
    <property type="evidence" value="ECO:0007669"/>
    <property type="project" value="InterPro"/>
</dbReference>
<evidence type="ECO:0000256" key="3">
    <source>
        <dbReference type="ARBA" id="ARBA00022448"/>
    </source>
</evidence>
<dbReference type="Proteomes" id="UP000279673">
    <property type="component" value="Unassembled WGS sequence"/>
</dbReference>
<evidence type="ECO:0000313" key="10">
    <source>
        <dbReference type="Proteomes" id="UP000279673"/>
    </source>
</evidence>
<dbReference type="GO" id="GO:0033214">
    <property type="term" value="P:siderophore-iron import into cell"/>
    <property type="evidence" value="ECO:0007669"/>
    <property type="project" value="TreeGrafter"/>
</dbReference>
<evidence type="ECO:0000256" key="6">
    <source>
        <dbReference type="ARBA" id="ARBA00022989"/>
    </source>
</evidence>
<feature type="transmembrane region" description="Helical" evidence="8">
    <location>
        <begin position="282"/>
        <end position="304"/>
    </location>
</feature>
<organism evidence="9 10">
    <name type="scientific">Paenirhodobacter hankyongi</name>
    <dbReference type="NCBI Taxonomy" id="2294033"/>
    <lineage>
        <taxon>Bacteria</taxon>
        <taxon>Pseudomonadati</taxon>
        <taxon>Pseudomonadota</taxon>
        <taxon>Alphaproteobacteria</taxon>
        <taxon>Rhodobacterales</taxon>
        <taxon>Rhodobacter group</taxon>
        <taxon>Paenirhodobacter</taxon>
    </lineage>
</organism>
<dbReference type="Pfam" id="PF01032">
    <property type="entry name" value="FecCD"/>
    <property type="match status" value="1"/>
</dbReference>
<comment type="similarity">
    <text evidence="2">Belongs to the binding-protein-dependent transport system permease family. FecCD subfamily.</text>
</comment>
<evidence type="ECO:0000256" key="4">
    <source>
        <dbReference type="ARBA" id="ARBA00022475"/>
    </source>
</evidence>
<keyword evidence="10" id="KW-1185">Reference proteome</keyword>
<comment type="subcellular location">
    <subcellularLocation>
        <location evidence="1">Cell membrane</location>
        <topology evidence="1">Multi-pass membrane protein</topology>
    </subcellularLocation>
</comment>
<evidence type="ECO:0000256" key="2">
    <source>
        <dbReference type="ARBA" id="ARBA00007935"/>
    </source>
</evidence>
<comment type="caution">
    <text evidence="9">The sequence shown here is derived from an EMBL/GenBank/DDBJ whole genome shotgun (WGS) entry which is preliminary data.</text>
</comment>
<evidence type="ECO:0000256" key="5">
    <source>
        <dbReference type="ARBA" id="ARBA00022692"/>
    </source>
</evidence>
<dbReference type="Gene3D" id="1.10.3470.10">
    <property type="entry name" value="ABC transporter involved in vitamin B12 uptake, BtuC"/>
    <property type="match status" value="1"/>
</dbReference>
<keyword evidence="7 8" id="KW-0472">Membrane</keyword>
<feature type="transmembrane region" description="Helical" evidence="8">
    <location>
        <begin position="151"/>
        <end position="173"/>
    </location>
</feature>
<evidence type="ECO:0000256" key="1">
    <source>
        <dbReference type="ARBA" id="ARBA00004651"/>
    </source>
</evidence>
<sequence length="336" mass="33898">MTAPAPRLRHLTLWATIACVALIALASPFVGPRAITVQDTLAALTAFDPSDGAHLLVREQRLPRAVLALVLGAALGAAGAVMQTLTRNPLADPGLLGISAGATLAIVCMIALSGRIDVGATLWAGIVGAGLGGAAVFALGGMAQGHDPVRLVLAGAALSIVLLTLTRVITVNAEAHVFDQFRHWSVGSLQGRGWSVLGPAAALILPGCLAAFALARPLDALALGQDFGQSLGADPRRIWLAAAAVIVVLSGAATAAAGPIAFVGLAAPHLARHITGPAHRRLLPLSMLTGAALVSLADLAGRLIGGATPIDVGIMAALIGGPIFVVLARRLRRTAL</sequence>
<name>A0A421BUH7_9RHOB</name>
<dbReference type="GO" id="GO:0005886">
    <property type="term" value="C:plasma membrane"/>
    <property type="evidence" value="ECO:0007669"/>
    <property type="project" value="UniProtKB-SubCell"/>
</dbReference>
<evidence type="ECO:0000256" key="8">
    <source>
        <dbReference type="SAM" id="Phobius"/>
    </source>
</evidence>
<protein>
    <submittedName>
        <fullName evidence="9">Iron ABC transporter permease</fullName>
    </submittedName>
</protein>
<dbReference type="InterPro" id="IPR000522">
    <property type="entry name" value="ABC_transptr_permease_BtuC"/>
</dbReference>
<dbReference type="AlphaFoldDB" id="A0A421BUH7"/>
<feature type="transmembrane region" description="Helical" evidence="8">
    <location>
        <begin position="65"/>
        <end position="82"/>
    </location>
</feature>
<keyword evidence="3" id="KW-0813">Transport</keyword>
<dbReference type="InterPro" id="IPR037294">
    <property type="entry name" value="ABC_BtuC-like"/>
</dbReference>
<gene>
    <name evidence="9" type="ORF">DYS74_04945</name>
</gene>
<dbReference type="EMBL" id="RCHI01000003">
    <property type="protein sequence ID" value="RLL71955.1"/>
    <property type="molecule type" value="Genomic_DNA"/>
</dbReference>
<dbReference type="PANTHER" id="PTHR30472:SF1">
    <property type="entry name" value="FE(3+) DICITRATE TRANSPORT SYSTEM PERMEASE PROTEIN FECC-RELATED"/>
    <property type="match status" value="1"/>
</dbReference>
<feature type="transmembrane region" description="Helical" evidence="8">
    <location>
        <begin position="194"/>
        <end position="218"/>
    </location>
</feature>
<reference evidence="9 10" key="1">
    <citation type="submission" date="2018-10" db="EMBL/GenBank/DDBJ databases">
        <title>Rhodobacter sp . BO-81.</title>
        <authorList>
            <person name="Im W.T."/>
        </authorList>
    </citation>
    <scope>NUCLEOTIDE SEQUENCE [LARGE SCALE GENOMIC DNA]</scope>
    <source>
        <strain evidence="9 10">BO-81</strain>
    </source>
</reference>
<feature type="transmembrane region" description="Helical" evidence="8">
    <location>
        <begin position="310"/>
        <end position="328"/>
    </location>
</feature>
<dbReference type="RefSeq" id="WP_121531500.1">
    <property type="nucleotide sequence ID" value="NZ_RCHI01000003.1"/>
</dbReference>
<keyword evidence="4" id="KW-1003">Cell membrane</keyword>